<keyword evidence="2" id="KW-1133">Transmembrane helix</keyword>
<gene>
    <name evidence="3" type="ORF">Q5H93_09735</name>
</gene>
<keyword evidence="2" id="KW-0472">Membrane</keyword>
<reference evidence="3" key="1">
    <citation type="submission" date="2023-07" db="EMBL/GenBank/DDBJ databases">
        <authorList>
            <person name="Kim M.K."/>
        </authorList>
    </citation>
    <scope>NUCLEOTIDE SEQUENCE</scope>
    <source>
        <strain evidence="3">ASUV-10-1</strain>
    </source>
</reference>
<keyword evidence="4" id="KW-1185">Reference proteome</keyword>
<protein>
    <submittedName>
        <fullName evidence="3">Uncharacterized protein</fullName>
    </submittedName>
</protein>
<dbReference type="Proteomes" id="UP001176429">
    <property type="component" value="Unassembled WGS sequence"/>
</dbReference>
<comment type="caution">
    <text evidence="3">The sequence shown here is derived from an EMBL/GenBank/DDBJ whole genome shotgun (WGS) entry which is preliminary data.</text>
</comment>
<evidence type="ECO:0000313" key="4">
    <source>
        <dbReference type="Proteomes" id="UP001176429"/>
    </source>
</evidence>
<sequence length="220" mass="23179">MADINIQRKKKAPSPWWLVLLAAFAVAVGAYLFIRPNPVDDPALAPLPSVPADSIAPGSPADQARATPPPADGAPSVAEPEAEAAMTPATPDALADQAASNAAAPDYAHRSLQMLATTLINLVDRADLRTPAVLEQRDNLTSATSRLSEPNAPLRAGFVATASLMRAIQQKAYPELEGTANDLVQQANQLSGRNTTAVEQQQNQQFLTTAAKVVRAFSQP</sequence>
<feature type="compositionally biased region" description="Low complexity" evidence="1">
    <location>
        <begin position="83"/>
        <end position="101"/>
    </location>
</feature>
<name>A0ABT9B9S5_9BACT</name>
<proteinExistence type="predicted"/>
<dbReference type="EMBL" id="JAUQSY010000005">
    <property type="protein sequence ID" value="MDO7875009.1"/>
    <property type="molecule type" value="Genomic_DNA"/>
</dbReference>
<feature type="region of interest" description="Disordered" evidence="1">
    <location>
        <begin position="50"/>
        <end position="101"/>
    </location>
</feature>
<accession>A0ABT9B9S5</accession>
<evidence type="ECO:0000256" key="1">
    <source>
        <dbReference type="SAM" id="MobiDB-lite"/>
    </source>
</evidence>
<keyword evidence="2" id="KW-0812">Transmembrane</keyword>
<dbReference type="RefSeq" id="WP_305006322.1">
    <property type="nucleotide sequence ID" value="NZ_JAUQSY010000005.1"/>
</dbReference>
<evidence type="ECO:0000256" key="2">
    <source>
        <dbReference type="SAM" id="Phobius"/>
    </source>
</evidence>
<feature type="transmembrane region" description="Helical" evidence="2">
    <location>
        <begin position="16"/>
        <end position="34"/>
    </location>
</feature>
<evidence type="ECO:0000313" key="3">
    <source>
        <dbReference type="EMBL" id="MDO7875009.1"/>
    </source>
</evidence>
<organism evidence="3 4">
    <name type="scientific">Hymenobacter aranciens</name>
    <dbReference type="NCBI Taxonomy" id="3063996"/>
    <lineage>
        <taxon>Bacteria</taxon>
        <taxon>Pseudomonadati</taxon>
        <taxon>Bacteroidota</taxon>
        <taxon>Cytophagia</taxon>
        <taxon>Cytophagales</taxon>
        <taxon>Hymenobacteraceae</taxon>
        <taxon>Hymenobacter</taxon>
    </lineage>
</organism>